<name>A0AAJ0GY03_9PEZI</name>
<dbReference type="Proteomes" id="UP001273166">
    <property type="component" value="Unassembled WGS sequence"/>
</dbReference>
<reference evidence="3" key="1">
    <citation type="journal article" date="2023" name="Mol. Phylogenet. Evol.">
        <title>Genome-scale phylogeny and comparative genomics of the fungal order Sordariales.</title>
        <authorList>
            <person name="Hensen N."/>
            <person name="Bonometti L."/>
            <person name="Westerberg I."/>
            <person name="Brannstrom I.O."/>
            <person name="Guillou S."/>
            <person name="Cros-Aarteil S."/>
            <person name="Calhoun S."/>
            <person name="Haridas S."/>
            <person name="Kuo A."/>
            <person name="Mondo S."/>
            <person name="Pangilinan J."/>
            <person name="Riley R."/>
            <person name="LaButti K."/>
            <person name="Andreopoulos B."/>
            <person name="Lipzen A."/>
            <person name="Chen C."/>
            <person name="Yan M."/>
            <person name="Daum C."/>
            <person name="Ng V."/>
            <person name="Clum A."/>
            <person name="Steindorff A."/>
            <person name="Ohm R.A."/>
            <person name="Martin F."/>
            <person name="Silar P."/>
            <person name="Natvig D.O."/>
            <person name="Lalanne C."/>
            <person name="Gautier V."/>
            <person name="Ament-Velasquez S.L."/>
            <person name="Kruys A."/>
            <person name="Hutchinson M.I."/>
            <person name="Powell A.J."/>
            <person name="Barry K."/>
            <person name="Miller A.N."/>
            <person name="Grigoriev I.V."/>
            <person name="Debuchy R."/>
            <person name="Gladieux P."/>
            <person name="Hiltunen Thoren M."/>
            <person name="Johannesson H."/>
        </authorList>
    </citation>
    <scope>NUCLEOTIDE SEQUENCE</scope>
    <source>
        <strain evidence="3">CBS 333.67</strain>
    </source>
</reference>
<evidence type="ECO:0000313" key="4">
    <source>
        <dbReference type="Proteomes" id="UP001273166"/>
    </source>
</evidence>
<sequence>MATKRRELQELRHRMGDKDNAFTQIFRPYLTHKSPVVAIPTDLMEDKLRELQSIREEYYTAESAYEAMELELDNEEVELRMLQVDLSRISRNWVNMGPQGPFPPPPPPPPINVPGRLAEKAKDEADDPVDSAPSTPVTLLGISGDRHEDIHPLYQELLEAAGERQLAEEYVEDLDMRRDQILYSLELDLHRKRVREDQGNQISEEELHALRCALARVPTDADEFEDRFGIPISDDELDFLRNYGIASTRAREELDAATEALSHLRTLCLKKGVMRKHASYNEERAIYSGSADWSPPPLDGNMSINPPAKPSHANRGVPSLAHPRFPILLSNPAHVLSLLTPREALEQALKLPKDDSTSALRRAECMKELGISMLMIKAENTLDYINQWLIHRLRTSPVEAELMLAVCEGEFKVVNLRRWQEEVLYWWRLDEAATMELDWFEGPGSPRDEYGEVLMRVPPAFGSNTGGDGRSMTGSREGSVIEGERRARSEQGERYPGRIQGMVKDGKARSVRSVG</sequence>
<protein>
    <submittedName>
        <fullName evidence="3">Uncharacterized protein</fullName>
    </submittedName>
</protein>
<dbReference type="GeneID" id="87885552"/>
<feature type="region of interest" description="Disordered" evidence="2">
    <location>
        <begin position="461"/>
        <end position="515"/>
    </location>
</feature>
<accession>A0AAJ0GY03</accession>
<dbReference type="AlphaFoldDB" id="A0AAJ0GY03"/>
<keyword evidence="1" id="KW-0175">Coiled coil</keyword>
<evidence type="ECO:0000256" key="2">
    <source>
        <dbReference type="SAM" id="MobiDB-lite"/>
    </source>
</evidence>
<dbReference type="RefSeq" id="XP_062724008.1">
    <property type="nucleotide sequence ID" value="XM_062866723.1"/>
</dbReference>
<feature type="compositionally biased region" description="Pro residues" evidence="2">
    <location>
        <begin position="100"/>
        <end position="112"/>
    </location>
</feature>
<feature type="compositionally biased region" description="Basic and acidic residues" evidence="2">
    <location>
        <begin position="482"/>
        <end position="496"/>
    </location>
</feature>
<evidence type="ECO:0000313" key="3">
    <source>
        <dbReference type="EMBL" id="KAK3308228.1"/>
    </source>
</evidence>
<dbReference type="EMBL" id="JAUDZG010000002">
    <property type="protein sequence ID" value="KAK3308228.1"/>
    <property type="molecule type" value="Genomic_DNA"/>
</dbReference>
<proteinExistence type="predicted"/>
<comment type="caution">
    <text evidence="3">The sequence shown here is derived from an EMBL/GenBank/DDBJ whole genome shotgun (WGS) entry which is preliminary data.</text>
</comment>
<evidence type="ECO:0000256" key="1">
    <source>
        <dbReference type="SAM" id="Coils"/>
    </source>
</evidence>
<feature type="region of interest" description="Disordered" evidence="2">
    <location>
        <begin position="99"/>
        <end position="134"/>
    </location>
</feature>
<keyword evidence="4" id="KW-1185">Reference proteome</keyword>
<feature type="coiled-coil region" evidence="1">
    <location>
        <begin position="51"/>
        <end position="92"/>
    </location>
</feature>
<reference evidence="3" key="2">
    <citation type="submission" date="2023-06" db="EMBL/GenBank/DDBJ databases">
        <authorList>
            <consortium name="Lawrence Berkeley National Laboratory"/>
            <person name="Mondo S.J."/>
            <person name="Hensen N."/>
            <person name="Bonometti L."/>
            <person name="Westerberg I."/>
            <person name="Brannstrom I.O."/>
            <person name="Guillou S."/>
            <person name="Cros-Aarteil S."/>
            <person name="Calhoun S."/>
            <person name="Haridas S."/>
            <person name="Kuo A."/>
            <person name="Pangilinan J."/>
            <person name="Riley R."/>
            <person name="Labutti K."/>
            <person name="Andreopoulos B."/>
            <person name="Lipzen A."/>
            <person name="Chen C."/>
            <person name="Yanf M."/>
            <person name="Daum C."/>
            <person name="Ng V."/>
            <person name="Clum A."/>
            <person name="Steindorff A."/>
            <person name="Ohm R."/>
            <person name="Martin F."/>
            <person name="Silar P."/>
            <person name="Natvig D."/>
            <person name="Lalanne C."/>
            <person name="Gautier V."/>
            <person name="Ament-Velasquez S.L."/>
            <person name="Kruys A."/>
            <person name="Hutchinson M.I."/>
            <person name="Powell A.J."/>
            <person name="Barry K."/>
            <person name="Miller A.N."/>
            <person name="Grigoriev I.V."/>
            <person name="Debuchy R."/>
            <person name="Gladieux P."/>
            <person name="Thoren M.H."/>
            <person name="Johannesson H."/>
        </authorList>
    </citation>
    <scope>NUCLEOTIDE SEQUENCE</scope>
    <source>
        <strain evidence="3">CBS 333.67</strain>
    </source>
</reference>
<gene>
    <name evidence="3" type="ORF">B0T15DRAFT_490821</name>
</gene>
<organism evidence="3 4">
    <name type="scientific">Chaetomium strumarium</name>
    <dbReference type="NCBI Taxonomy" id="1170767"/>
    <lineage>
        <taxon>Eukaryota</taxon>
        <taxon>Fungi</taxon>
        <taxon>Dikarya</taxon>
        <taxon>Ascomycota</taxon>
        <taxon>Pezizomycotina</taxon>
        <taxon>Sordariomycetes</taxon>
        <taxon>Sordariomycetidae</taxon>
        <taxon>Sordariales</taxon>
        <taxon>Chaetomiaceae</taxon>
        <taxon>Chaetomium</taxon>
    </lineage>
</organism>